<evidence type="ECO:0000256" key="5">
    <source>
        <dbReference type="SAM" id="SignalP"/>
    </source>
</evidence>
<evidence type="ECO:0000256" key="1">
    <source>
        <dbReference type="ARBA" id="ARBA00004370"/>
    </source>
</evidence>
<dbReference type="Gene3D" id="3.40.710.10">
    <property type="entry name" value="DD-peptidase/beta-lactamase superfamily"/>
    <property type="match status" value="1"/>
</dbReference>
<dbReference type="Pfam" id="PF05223">
    <property type="entry name" value="MecA_N"/>
    <property type="match status" value="1"/>
</dbReference>
<dbReference type="InterPro" id="IPR032710">
    <property type="entry name" value="NTF2-like_dom_sf"/>
</dbReference>
<dbReference type="AlphaFoldDB" id="A0A7H0H3Y8"/>
<feature type="domain" description="Penicillin-binding protein transpeptidase" evidence="6">
    <location>
        <begin position="364"/>
        <end position="625"/>
    </location>
</feature>
<dbReference type="InterPro" id="IPR036138">
    <property type="entry name" value="PBP_dimer_sf"/>
</dbReference>
<feature type="domain" description="Penicillin-binding protein dimerisation" evidence="7">
    <location>
        <begin position="156"/>
        <end position="311"/>
    </location>
</feature>
<dbReference type="SUPFAM" id="SSF54427">
    <property type="entry name" value="NTF2-like"/>
    <property type="match status" value="1"/>
</dbReference>
<evidence type="ECO:0000259" key="8">
    <source>
        <dbReference type="Pfam" id="PF05223"/>
    </source>
</evidence>
<feature type="chain" id="PRO_5039299748" evidence="5">
    <location>
        <begin position="23"/>
        <end position="632"/>
    </location>
</feature>
<comment type="similarity">
    <text evidence="2">Belongs to the transpeptidase family.</text>
</comment>
<evidence type="ECO:0000256" key="2">
    <source>
        <dbReference type="ARBA" id="ARBA00007171"/>
    </source>
</evidence>
<proteinExistence type="inferred from homology"/>
<dbReference type="Pfam" id="PF03717">
    <property type="entry name" value="PBP_dimer"/>
    <property type="match status" value="1"/>
</dbReference>
<dbReference type="Proteomes" id="UP000516117">
    <property type="component" value="Chromosome"/>
</dbReference>
<comment type="subcellular location">
    <subcellularLocation>
        <location evidence="1">Membrane</location>
    </subcellularLocation>
</comment>
<evidence type="ECO:0000313" key="10">
    <source>
        <dbReference type="Proteomes" id="UP000516117"/>
    </source>
</evidence>
<reference evidence="9 10" key="1">
    <citation type="submission" date="2020-08" db="EMBL/GenBank/DDBJ databases">
        <title>Genome sequence of Tessaracoccus defluvii JCM 17540T.</title>
        <authorList>
            <person name="Hyun D.-W."/>
            <person name="Bae J.-W."/>
        </authorList>
    </citation>
    <scope>NUCLEOTIDE SEQUENCE [LARGE SCALE GENOMIC DNA]</scope>
    <source>
        <strain evidence="9 10">JCM 17540</strain>
    </source>
</reference>
<dbReference type="GO" id="GO:0046677">
    <property type="term" value="P:response to antibiotic"/>
    <property type="evidence" value="ECO:0007669"/>
    <property type="project" value="InterPro"/>
</dbReference>
<dbReference type="SUPFAM" id="SSF56519">
    <property type="entry name" value="Penicillin binding protein dimerisation domain"/>
    <property type="match status" value="1"/>
</dbReference>
<evidence type="ECO:0000259" key="7">
    <source>
        <dbReference type="Pfam" id="PF03717"/>
    </source>
</evidence>
<dbReference type="PANTHER" id="PTHR30627:SF24">
    <property type="entry name" value="PENICILLIN-BINDING PROTEIN 4B"/>
    <property type="match status" value="1"/>
</dbReference>
<dbReference type="RefSeq" id="WP_187720390.1">
    <property type="nucleotide sequence ID" value="NZ_BAABBL010000014.1"/>
</dbReference>
<keyword evidence="10" id="KW-1185">Reference proteome</keyword>
<name>A0A7H0H3Y8_9ACTN</name>
<protein>
    <submittedName>
        <fullName evidence="9">Penicillin-binding protein</fullName>
    </submittedName>
</protein>
<dbReference type="GO" id="GO:0071972">
    <property type="term" value="F:peptidoglycan L,D-transpeptidase activity"/>
    <property type="evidence" value="ECO:0007669"/>
    <property type="project" value="TreeGrafter"/>
</dbReference>
<feature type="domain" description="NTF2-like N-terminal transpeptidase" evidence="8">
    <location>
        <begin position="43"/>
        <end position="148"/>
    </location>
</feature>
<evidence type="ECO:0000256" key="3">
    <source>
        <dbReference type="ARBA" id="ARBA00023136"/>
    </source>
</evidence>
<dbReference type="PROSITE" id="PS51257">
    <property type="entry name" value="PROKAR_LIPOPROTEIN"/>
    <property type="match status" value="1"/>
</dbReference>
<dbReference type="SUPFAM" id="SSF56601">
    <property type="entry name" value="beta-lactamase/transpeptidase-like"/>
    <property type="match status" value="1"/>
</dbReference>
<organism evidence="9 10">
    <name type="scientific">Tessaracoccus defluvii</name>
    <dbReference type="NCBI Taxonomy" id="1285901"/>
    <lineage>
        <taxon>Bacteria</taxon>
        <taxon>Bacillati</taxon>
        <taxon>Actinomycetota</taxon>
        <taxon>Actinomycetes</taxon>
        <taxon>Propionibacteriales</taxon>
        <taxon>Propionibacteriaceae</taxon>
        <taxon>Tessaracoccus</taxon>
    </lineage>
</organism>
<gene>
    <name evidence="9" type="ORF">H9L22_13575</name>
</gene>
<accession>A0A7H0H3Y8</accession>
<sequence>MRRGFAAALVTLALLLAGCAPGPEQPAPSPTEATDPPADLPAADDAVTALVAALNARDVSKLPMVRNPADAQAEFETVFAGMDEIYPTVERTAITYEDPDGALATLTMTYQLGKDGWTYDSTARLRHIEGVWRVDWSPQLLHPQLTSDSRLRHTTEEARRGPINDNTGLALVEQRSLYEVGIDKGAVIEADQATAAADLATLLQVDVAAFQKKVAANGPKAFVIAATLRQEDIPSTVVDIPGSHVREITAVVGPTDSFAAPLLGTVGHPTQEMIDKSDGALTPADIVGLSGLQSRYDEQLRGVPSVRVDVVGRKAAAGASAAPFDAFPVFQQDASIGTGIQLSLDRDLQAKAEEVLSTQTGLATLVVVDVATGGILAAAQSPSGGTFPYATYGKYAPGSTFKAVTALAMLRGGVTPTSTVKCPSSLKVGSHTFGNYSGYPSSALGSVTLTDAFKYSCNTAFAGSSVSGDQLHAAAGSLGVGTDYDAGFTSYFGTVQPGNAIDLAASKIGQGQVTMSPLGMAAVAASVGSGKTTIPWLVKDKQAASTAAPLTAAEATALQSMMTATVDSGTGKSLKGIMTGAKTGTAEWGKAGAQQTHAWMIAYNSTYAVSAFVEVGDSGGTTAAPLIVSLFS</sequence>
<evidence type="ECO:0000313" key="9">
    <source>
        <dbReference type="EMBL" id="QNP55254.1"/>
    </source>
</evidence>
<dbReference type="EMBL" id="CP060789">
    <property type="protein sequence ID" value="QNP55254.1"/>
    <property type="molecule type" value="Genomic_DNA"/>
</dbReference>
<evidence type="ECO:0000256" key="4">
    <source>
        <dbReference type="SAM" id="MobiDB-lite"/>
    </source>
</evidence>
<keyword evidence="5" id="KW-0732">Signal</keyword>
<dbReference type="GO" id="GO:0005886">
    <property type="term" value="C:plasma membrane"/>
    <property type="evidence" value="ECO:0007669"/>
    <property type="project" value="TreeGrafter"/>
</dbReference>
<dbReference type="Pfam" id="PF00905">
    <property type="entry name" value="Transpeptidase"/>
    <property type="match status" value="1"/>
</dbReference>
<dbReference type="GO" id="GO:0008658">
    <property type="term" value="F:penicillin binding"/>
    <property type="evidence" value="ECO:0007669"/>
    <property type="project" value="InterPro"/>
</dbReference>
<feature type="signal peptide" evidence="5">
    <location>
        <begin position="1"/>
        <end position="22"/>
    </location>
</feature>
<keyword evidence="3" id="KW-0472">Membrane</keyword>
<dbReference type="KEGG" id="tdf:H9L22_13575"/>
<dbReference type="InterPro" id="IPR007887">
    <property type="entry name" value="MecA_N"/>
</dbReference>
<evidence type="ECO:0000259" key="6">
    <source>
        <dbReference type="Pfam" id="PF00905"/>
    </source>
</evidence>
<dbReference type="Gene3D" id="3.90.1310.10">
    <property type="entry name" value="Penicillin-binding protein 2a (Domain 2)"/>
    <property type="match status" value="1"/>
</dbReference>
<dbReference type="PANTHER" id="PTHR30627">
    <property type="entry name" value="PEPTIDOGLYCAN D,D-TRANSPEPTIDASE"/>
    <property type="match status" value="1"/>
</dbReference>
<dbReference type="GO" id="GO:0071555">
    <property type="term" value="P:cell wall organization"/>
    <property type="evidence" value="ECO:0007669"/>
    <property type="project" value="TreeGrafter"/>
</dbReference>
<dbReference type="InterPro" id="IPR012338">
    <property type="entry name" value="Beta-lactam/transpept-like"/>
</dbReference>
<feature type="region of interest" description="Disordered" evidence="4">
    <location>
        <begin position="21"/>
        <end position="41"/>
    </location>
</feature>
<dbReference type="InterPro" id="IPR005311">
    <property type="entry name" value="PBP_dimer"/>
</dbReference>
<dbReference type="InterPro" id="IPR001460">
    <property type="entry name" value="PCN-bd_Tpept"/>
</dbReference>
<dbReference type="InterPro" id="IPR050515">
    <property type="entry name" value="Beta-lactam/transpept"/>
</dbReference>